<protein>
    <recommendedName>
        <fullName evidence="3">Small ribosomal subunit protein bS18m</fullName>
    </recommendedName>
</protein>
<evidence type="ECO:0000313" key="4">
    <source>
        <dbReference type="EMBL" id="GJE84108.1"/>
    </source>
</evidence>
<dbReference type="EMBL" id="BPQB01000001">
    <property type="protein sequence ID" value="GJE84108.1"/>
    <property type="molecule type" value="Genomic_DNA"/>
</dbReference>
<dbReference type="Gene3D" id="4.10.640.10">
    <property type="entry name" value="Ribosomal protein S18"/>
    <property type="match status" value="1"/>
</dbReference>
<dbReference type="Proteomes" id="UP000703269">
    <property type="component" value="Unassembled WGS sequence"/>
</dbReference>
<evidence type="ECO:0000256" key="3">
    <source>
        <dbReference type="ARBA" id="ARBA00035264"/>
    </source>
</evidence>
<dbReference type="OrthoDB" id="21463at2759"/>
<dbReference type="SUPFAM" id="SSF46911">
    <property type="entry name" value="Ribosomal protein S18"/>
    <property type="match status" value="1"/>
</dbReference>
<evidence type="ECO:0000256" key="2">
    <source>
        <dbReference type="ARBA" id="ARBA00023274"/>
    </source>
</evidence>
<dbReference type="GO" id="GO:0003735">
    <property type="term" value="F:structural constituent of ribosome"/>
    <property type="evidence" value="ECO:0007669"/>
    <property type="project" value="InterPro"/>
</dbReference>
<dbReference type="GO" id="GO:0006412">
    <property type="term" value="P:translation"/>
    <property type="evidence" value="ECO:0007669"/>
    <property type="project" value="InterPro"/>
</dbReference>
<proteinExistence type="predicted"/>
<dbReference type="GO" id="GO:1990904">
    <property type="term" value="C:ribonucleoprotein complex"/>
    <property type="evidence" value="ECO:0007669"/>
    <property type="project" value="UniProtKB-KW"/>
</dbReference>
<name>A0A9P3FVZ8_9APHY</name>
<organism evidence="4 5">
    <name type="scientific">Phanerochaete sordida</name>
    <dbReference type="NCBI Taxonomy" id="48140"/>
    <lineage>
        <taxon>Eukaryota</taxon>
        <taxon>Fungi</taxon>
        <taxon>Dikarya</taxon>
        <taxon>Basidiomycota</taxon>
        <taxon>Agaricomycotina</taxon>
        <taxon>Agaricomycetes</taxon>
        <taxon>Polyporales</taxon>
        <taxon>Phanerochaetaceae</taxon>
        <taxon>Phanerochaete</taxon>
    </lineage>
</organism>
<dbReference type="PRINTS" id="PR00974">
    <property type="entry name" value="RIBOSOMALS18"/>
</dbReference>
<evidence type="ECO:0000256" key="1">
    <source>
        <dbReference type="ARBA" id="ARBA00022980"/>
    </source>
</evidence>
<keyword evidence="2" id="KW-0687">Ribonucleoprotein</keyword>
<evidence type="ECO:0000313" key="5">
    <source>
        <dbReference type="Proteomes" id="UP000703269"/>
    </source>
</evidence>
<dbReference type="InterPro" id="IPR036870">
    <property type="entry name" value="Ribosomal_bS18_sf"/>
</dbReference>
<dbReference type="Pfam" id="PF01084">
    <property type="entry name" value="Ribosomal_S18"/>
    <property type="match status" value="1"/>
</dbReference>
<comment type="caution">
    <text evidence="4">The sequence shown here is derived from an EMBL/GenBank/DDBJ whole genome shotgun (WGS) entry which is preliminary data.</text>
</comment>
<keyword evidence="5" id="KW-1185">Reference proteome</keyword>
<gene>
    <name evidence="4" type="ORF">PsYK624_001830</name>
</gene>
<dbReference type="GO" id="GO:0005840">
    <property type="term" value="C:ribosome"/>
    <property type="evidence" value="ECO:0007669"/>
    <property type="project" value="UniProtKB-KW"/>
</dbReference>
<reference evidence="4 5" key="1">
    <citation type="submission" date="2021-08" db="EMBL/GenBank/DDBJ databases">
        <title>Draft Genome Sequence of Phanerochaete sordida strain YK-624.</title>
        <authorList>
            <person name="Mori T."/>
            <person name="Dohra H."/>
            <person name="Suzuki T."/>
            <person name="Kawagishi H."/>
            <person name="Hirai H."/>
        </authorList>
    </citation>
    <scope>NUCLEOTIDE SEQUENCE [LARGE SCALE GENOMIC DNA]</scope>
    <source>
        <strain evidence="4 5">YK-624</strain>
    </source>
</reference>
<dbReference type="AlphaFoldDB" id="A0A9P3FVZ8"/>
<sequence>MLAQCSFFRAAARHAPRVQSTPAATVGVGSSRLFSSSGAIRNEKDAHLNLFSALSNAQTVTDQRATAAAIQPTYNVQLKPLHPTFVFPKDFSMQSRIPRDRISKKPAALGPRRAEAQRSDVFYQQQIDPLDEAMNSFLMSAFVTEMGKIKSRAETALTWRSQRRVGKAIRRARNMGIIPLLSRRALKDGRE</sequence>
<accession>A0A9P3FVZ8</accession>
<keyword evidence="1 4" id="KW-0689">Ribosomal protein</keyword>
<dbReference type="InterPro" id="IPR001648">
    <property type="entry name" value="Ribosomal_bS18"/>
</dbReference>